<organism evidence="1 2">
    <name type="scientific">Penicillium cf. griseofulvum</name>
    <dbReference type="NCBI Taxonomy" id="2972120"/>
    <lineage>
        <taxon>Eukaryota</taxon>
        <taxon>Fungi</taxon>
        <taxon>Dikarya</taxon>
        <taxon>Ascomycota</taxon>
        <taxon>Pezizomycotina</taxon>
        <taxon>Eurotiomycetes</taxon>
        <taxon>Eurotiomycetidae</taxon>
        <taxon>Eurotiales</taxon>
        <taxon>Aspergillaceae</taxon>
        <taxon>Penicillium</taxon>
    </lineage>
</organism>
<accession>A0A9W9M5V4</accession>
<dbReference type="OrthoDB" id="4310332at2759"/>
<evidence type="ECO:0000313" key="1">
    <source>
        <dbReference type="EMBL" id="KAJ5189864.1"/>
    </source>
</evidence>
<reference evidence="1" key="2">
    <citation type="journal article" date="2023" name="IMA Fungus">
        <title>Comparative genomic study of the Penicillium genus elucidates a diverse pangenome and 15 lateral gene transfer events.</title>
        <authorList>
            <person name="Petersen C."/>
            <person name="Sorensen T."/>
            <person name="Nielsen M.R."/>
            <person name="Sondergaard T.E."/>
            <person name="Sorensen J.L."/>
            <person name="Fitzpatrick D.A."/>
            <person name="Frisvad J.C."/>
            <person name="Nielsen K.L."/>
        </authorList>
    </citation>
    <scope>NUCLEOTIDE SEQUENCE</scope>
    <source>
        <strain evidence="1">IBT 16849</strain>
    </source>
</reference>
<evidence type="ECO:0000313" key="2">
    <source>
        <dbReference type="Proteomes" id="UP001150879"/>
    </source>
</evidence>
<dbReference type="EMBL" id="JAPQKP010000005">
    <property type="protein sequence ID" value="KAJ5189864.1"/>
    <property type="molecule type" value="Genomic_DNA"/>
</dbReference>
<gene>
    <name evidence="1" type="ORF">N7472_008878</name>
</gene>
<protein>
    <submittedName>
        <fullName evidence="1">Uncharacterized protein</fullName>
    </submittedName>
</protein>
<sequence length="195" mass="22622">MNEDANNPSCGQCSTRKIICEPPALGMLGDVYDLCAILEWAGKFWSRRETLYWNSSFRLAVSEASKELCLRFEHAEISHRRFHMLSGIDWDDPSEEQNADVDNYRRFLAERRVSLDIFATPLTRTIDRQDWVIYNPERLLRLWKGDAGFLEWSEAKTEFLDHILRKSISIYGGEGSNPGRQRQVSIEDTFPVTVD</sequence>
<proteinExistence type="predicted"/>
<keyword evidence="2" id="KW-1185">Reference proteome</keyword>
<comment type="caution">
    <text evidence="1">The sequence shown here is derived from an EMBL/GenBank/DDBJ whole genome shotgun (WGS) entry which is preliminary data.</text>
</comment>
<name>A0A9W9M5V4_9EURO</name>
<dbReference type="AlphaFoldDB" id="A0A9W9M5V4"/>
<reference evidence="1" key="1">
    <citation type="submission" date="2022-11" db="EMBL/GenBank/DDBJ databases">
        <authorList>
            <person name="Petersen C."/>
        </authorList>
    </citation>
    <scope>NUCLEOTIDE SEQUENCE</scope>
    <source>
        <strain evidence="1">IBT 16849</strain>
    </source>
</reference>
<dbReference type="Proteomes" id="UP001150879">
    <property type="component" value="Unassembled WGS sequence"/>
</dbReference>